<evidence type="ECO:0000313" key="1">
    <source>
        <dbReference type="EMBL" id="MBB5795008.1"/>
    </source>
</evidence>
<dbReference type="AlphaFoldDB" id="A0A7W9H425"/>
<proteinExistence type="predicted"/>
<protein>
    <submittedName>
        <fullName evidence="1">Uncharacterized protein</fullName>
    </submittedName>
</protein>
<dbReference type="Proteomes" id="UP000590647">
    <property type="component" value="Unassembled WGS sequence"/>
</dbReference>
<dbReference type="RefSeq" id="WP_184984160.1">
    <property type="nucleotide sequence ID" value="NZ_JACHNE010000001.1"/>
</dbReference>
<sequence>MAESAEHVFLSDTALQIMESASKSRLFGYTEGQRKRFDFSCDLKKDWSKVVSGQTLWKHGGDGIDKDLRTLLHEEDIAAAVYIARHESRNRSRLAEVTQDYLRTMPGSLSRLRVFWVPTDFDADDAKSRQTVRNILREEITKDLLLQVALGGLTSTDVARFASSRRPGLPLAIMSHVKKRGYRNHRHTAKELGTNLNALQFETERLSIIGFLKSDSPQGGLYSITDSGNAMLDICSRLRDYLHGSLGHENKNAEFEHICKLLGIDYPSILKTEPLLIGDYRRNITDPTALLLQHVAQADADGSVEWPEPYFNIPSTSETSAANGA</sequence>
<gene>
    <name evidence="1" type="ORF">HDA41_002972</name>
</gene>
<accession>A0A7W9H425</accession>
<evidence type="ECO:0000313" key="2">
    <source>
        <dbReference type="Proteomes" id="UP000590647"/>
    </source>
</evidence>
<reference evidence="1 2" key="1">
    <citation type="submission" date="2020-08" db="EMBL/GenBank/DDBJ databases">
        <title>Sequencing the genomes of 1000 actinobacteria strains.</title>
        <authorList>
            <person name="Klenk H.-P."/>
        </authorList>
    </citation>
    <scope>NUCLEOTIDE SEQUENCE [LARGE SCALE GENOMIC DNA]</scope>
    <source>
        <strain evidence="1 2">DSM 40084</strain>
    </source>
</reference>
<keyword evidence="2" id="KW-1185">Reference proteome</keyword>
<dbReference type="EMBL" id="JACHNE010000001">
    <property type="protein sequence ID" value="MBB5795008.1"/>
    <property type="molecule type" value="Genomic_DNA"/>
</dbReference>
<organism evidence="1 2">
    <name type="scientific">Streptomyces caelestis</name>
    <dbReference type="NCBI Taxonomy" id="36816"/>
    <lineage>
        <taxon>Bacteria</taxon>
        <taxon>Bacillati</taxon>
        <taxon>Actinomycetota</taxon>
        <taxon>Actinomycetes</taxon>
        <taxon>Kitasatosporales</taxon>
        <taxon>Streptomycetaceae</taxon>
        <taxon>Streptomyces</taxon>
    </lineage>
</organism>
<name>A0A7W9H425_9ACTN</name>
<comment type="caution">
    <text evidence="1">The sequence shown here is derived from an EMBL/GenBank/DDBJ whole genome shotgun (WGS) entry which is preliminary data.</text>
</comment>